<dbReference type="PANTHER" id="PTHR10903:SF170">
    <property type="entry name" value="GTPASE IMAP FAMILY MEMBER 7"/>
    <property type="match status" value="1"/>
</dbReference>
<dbReference type="KEGG" id="dre:110438807"/>
<evidence type="ECO:0000256" key="1">
    <source>
        <dbReference type="ARBA" id="ARBA00008535"/>
    </source>
</evidence>
<dbReference type="InterPro" id="IPR045058">
    <property type="entry name" value="GIMA/IAN/Toc"/>
</dbReference>
<dbReference type="PROSITE" id="PS51720">
    <property type="entry name" value="G_AIG1"/>
    <property type="match status" value="2"/>
</dbReference>
<dbReference type="RefSeq" id="XP_068074098.2">
    <property type="nucleotide sequence ID" value="XM_068217997.2"/>
</dbReference>
<organism evidence="4 5">
    <name type="scientific">Danio rerio</name>
    <name type="common">Zebrafish</name>
    <name type="synonym">Brachydanio rerio</name>
    <dbReference type="NCBI Taxonomy" id="7955"/>
    <lineage>
        <taxon>Eukaryota</taxon>
        <taxon>Metazoa</taxon>
        <taxon>Chordata</taxon>
        <taxon>Craniata</taxon>
        <taxon>Vertebrata</taxon>
        <taxon>Euteleostomi</taxon>
        <taxon>Actinopterygii</taxon>
        <taxon>Neopterygii</taxon>
        <taxon>Teleostei</taxon>
        <taxon>Ostariophysi</taxon>
        <taxon>Cypriniformes</taxon>
        <taxon>Danionidae</taxon>
        <taxon>Danioninae</taxon>
        <taxon>Danio</taxon>
    </lineage>
</organism>
<keyword evidence="3" id="KW-0342">GTP-binding</keyword>
<dbReference type="InterPro" id="IPR027417">
    <property type="entry name" value="P-loop_NTPase"/>
</dbReference>
<dbReference type="InterPro" id="IPR006703">
    <property type="entry name" value="G_AIG1"/>
</dbReference>
<evidence type="ECO:0000313" key="5">
    <source>
        <dbReference type="RefSeq" id="XP_068074098.2"/>
    </source>
</evidence>
<dbReference type="AlphaFoldDB" id="A0AB32TKY3"/>
<dbReference type="FunFam" id="3.40.50.300:FF:000366">
    <property type="entry name" value="GTPase, IMAP family member 2"/>
    <property type="match status" value="1"/>
</dbReference>
<protein>
    <submittedName>
        <fullName evidence="5">GTPase IMAP family member 8</fullName>
    </submittedName>
</protein>
<accession>A0AB32TKY3</accession>
<dbReference type="SUPFAM" id="SSF52540">
    <property type="entry name" value="P-loop containing nucleoside triphosphate hydrolases"/>
    <property type="match status" value="1"/>
</dbReference>
<keyword evidence="2" id="KW-0547">Nucleotide-binding</keyword>
<dbReference type="Pfam" id="PF04548">
    <property type="entry name" value="AIG1"/>
    <property type="match status" value="3"/>
</dbReference>
<reference evidence="5" key="1">
    <citation type="submission" date="2025-08" db="UniProtKB">
        <authorList>
            <consortium name="RefSeq"/>
        </authorList>
    </citation>
    <scope>IDENTIFICATION</scope>
    <source>
        <strain evidence="5">Tuebingen</strain>
        <tissue evidence="5">Fibroblasts and whole tissue</tissue>
    </source>
</reference>
<proteinExistence type="inferred from homology"/>
<sequence>MSDNRHVANFILERDGPESKTSVTMKLQQCSQRIEGRLNHRYVMLINSPQLLQPNLSLHQITQTVRECVSLSDPGPHVFIIVLHLKDFTDEDRYRVKGVLKEFSEEAIKRTIVLTTDDKTHGSVFSYFSKNTAVNLLIAECGGGHLQLNEKKTGWRSDILKRVEEILKGKKETYLTCTIYEDVKRTSEDKEEKKSEEENYESSYEKDLKEISHEESTHASGQQKLNLVLCGSNATHTVSVSKLLCHSSQTDGTEECVKKQKSHGRQISLVNLPALSRLSEEEVMHHTLRCVSLSDPGVHAFLIIVPVGPLTVEDKAEIEKILKIFDSRDHVILLFTKKPTDDGIATDLVDIYPDCQELISLCGSQYRVIGLKEHEESRQIPELLEYIEKMETEPYSPQICVEAQENRVRRELEEKHKKEIEQLESKIKELESKIPSEEDLQCLRIVLIGRTGNGKSATGNTILGKEEFCSQSNTDSVTTVCEKRVGEVDGRSVAVVDTPGLFDTTLKNEVVVEEIVKCVSLSAPGPHVFVIVLSLGRLTKEETDTIDLIKKIFGTKAAQFSIVLFTRGDDLGDESIEDYVKRSKSADLKKLIRDCGNRFLAFNNREKQDKTQVRKLLKMIKEVRNNNQGGYFTNDMFEEAEMSIKKKMEEILKEREREIQKQKEELQAKHEMEMKKLEEEKQRAEEKMENQLKEKEKKLREEFEEKEKTDQKQREIENQKRLEEEKQQRAEYDQRIEEMKREIDNQRSQYEQQRKEREEEDRKREEKYRQDQDKMRNEQGRIIDELKIKQEDETKKRDLEEKRRNEEEEKERQRWKIKIKEAENDREEIQENIRQQMREWEDEKKQQMREREEEERKRKEKHEEQLREKQEELEKMRKRFEGEREEERQKMEEERQKQRREREEKEREYEEKRQETKRHYEELERERKEEWERRKQEYEERREEERTKWKRMNEDLKREQEEEKGRREAEEKERQKREEKERDEMKQKHEEEIKEIQKKHEEEARKQAEESNDFREKKEQLIQELQQMLEEHQKQYQLLEKLYQHFKDQKSEEVKELKREIEDLKKKTCILM</sequence>
<evidence type="ECO:0000256" key="3">
    <source>
        <dbReference type="ARBA" id="ARBA00023134"/>
    </source>
</evidence>
<dbReference type="PANTHER" id="PTHR10903">
    <property type="entry name" value="GTPASE, IMAP FAMILY MEMBER-RELATED"/>
    <property type="match status" value="1"/>
</dbReference>
<evidence type="ECO:0000256" key="2">
    <source>
        <dbReference type="ARBA" id="ARBA00022741"/>
    </source>
</evidence>
<dbReference type="CDD" id="cd01852">
    <property type="entry name" value="AIG1"/>
    <property type="match status" value="1"/>
</dbReference>
<dbReference type="Proteomes" id="UP000000437">
    <property type="component" value="Chromosome 3"/>
</dbReference>
<keyword evidence="4" id="KW-1185">Reference proteome</keyword>
<dbReference type="GO" id="GO:0005525">
    <property type="term" value="F:GTP binding"/>
    <property type="evidence" value="ECO:0007669"/>
    <property type="project" value="UniProtKB-KW"/>
</dbReference>
<dbReference type="Gene3D" id="3.40.50.300">
    <property type="entry name" value="P-loop containing nucleotide triphosphate hydrolases"/>
    <property type="match status" value="3"/>
</dbReference>
<evidence type="ECO:0000313" key="4">
    <source>
        <dbReference type="Proteomes" id="UP000000437"/>
    </source>
</evidence>
<comment type="similarity">
    <text evidence="1">Belongs to the TRAFAC class TrmE-Era-EngA-EngB-Septin-like GTPase superfamily. AIG1/Toc34/Toc159-like paraseptin GTPase family. IAN subfamily.</text>
</comment>
<name>A0AB32TKY3_DANRE</name>
<gene>
    <name evidence="5" type="primary">LOC110438807</name>
</gene>